<dbReference type="Proteomes" id="UP000759537">
    <property type="component" value="Unassembled WGS sequence"/>
</dbReference>
<name>A0A9P5JZ80_9AGAM</name>
<evidence type="ECO:0000313" key="2">
    <source>
        <dbReference type="Proteomes" id="UP000759537"/>
    </source>
</evidence>
<sequence length="181" mass="19996">MAVAGCTAMACRQYGLESVSRSVVARYSKAPLTARLSLLASLMGAPSSTGARQARVITLLAPNEALQGHSSPHPKTSSESQDRNATVKHVNYLPFREWFLTNTELYAIRKRQRGKRALDAFPMRVYLRHRTTATFRSEKLQSLGHRSATVVHAALFMIVDLTLLEKSNDEEAAPFFTAMSG</sequence>
<reference evidence="1" key="1">
    <citation type="submission" date="2019-10" db="EMBL/GenBank/DDBJ databases">
        <authorList>
            <consortium name="DOE Joint Genome Institute"/>
            <person name="Kuo A."/>
            <person name="Miyauchi S."/>
            <person name="Kiss E."/>
            <person name="Drula E."/>
            <person name="Kohler A."/>
            <person name="Sanchez-Garcia M."/>
            <person name="Andreopoulos B."/>
            <person name="Barry K.W."/>
            <person name="Bonito G."/>
            <person name="Buee M."/>
            <person name="Carver A."/>
            <person name="Chen C."/>
            <person name="Cichocki N."/>
            <person name="Clum A."/>
            <person name="Culley D."/>
            <person name="Crous P.W."/>
            <person name="Fauchery L."/>
            <person name="Girlanda M."/>
            <person name="Hayes R."/>
            <person name="Keri Z."/>
            <person name="LaButti K."/>
            <person name="Lipzen A."/>
            <person name="Lombard V."/>
            <person name="Magnuson J."/>
            <person name="Maillard F."/>
            <person name="Morin E."/>
            <person name="Murat C."/>
            <person name="Nolan M."/>
            <person name="Ohm R."/>
            <person name="Pangilinan J."/>
            <person name="Pereira M."/>
            <person name="Perotto S."/>
            <person name="Peter M."/>
            <person name="Riley R."/>
            <person name="Sitrit Y."/>
            <person name="Stielow B."/>
            <person name="Szollosi G."/>
            <person name="Zifcakova L."/>
            <person name="Stursova M."/>
            <person name="Spatafora J.W."/>
            <person name="Tedersoo L."/>
            <person name="Vaario L.-M."/>
            <person name="Yamada A."/>
            <person name="Yan M."/>
            <person name="Wang P."/>
            <person name="Xu J."/>
            <person name="Bruns T."/>
            <person name="Baldrian P."/>
            <person name="Vilgalys R."/>
            <person name="Henrissat B."/>
            <person name="Grigoriev I.V."/>
            <person name="Hibbett D."/>
            <person name="Nagy L.G."/>
            <person name="Martin F.M."/>
        </authorList>
    </citation>
    <scope>NUCLEOTIDE SEQUENCE</scope>
    <source>
        <strain evidence="1">Prilba</strain>
    </source>
</reference>
<organism evidence="1 2">
    <name type="scientific">Russula ochroleuca</name>
    <dbReference type="NCBI Taxonomy" id="152965"/>
    <lineage>
        <taxon>Eukaryota</taxon>
        <taxon>Fungi</taxon>
        <taxon>Dikarya</taxon>
        <taxon>Basidiomycota</taxon>
        <taxon>Agaricomycotina</taxon>
        <taxon>Agaricomycetes</taxon>
        <taxon>Russulales</taxon>
        <taxon>Russulaceae</taxon>
        <taxon>Russula</taxon>
    </lineage>
</organism>
<accession>A0A9P5JZ80</accession>
<comment type="caution">
    <text evidence="1">The sequence shown here is derived from an EMBL/GenBank/DDBJ whole genome shotgun (WGS) entry which is preliminary data.</text>
</comment>
<keyword evidence="2" id="KW-1185">Reference proteome</keyword>
<dbReference type="AlphaFoldDB" id="A0A9P5JZ80"/>
<proteinExistence type="predicted"/>
<protein>
    <submittedName>
        <fullName evidence="1">Uncharacterized protein</fullName>
    </submittedName>
</protein>
<reference evidence="1" key="2">
    <citation type="journal article" date="2020" name="Nat. Commun.">
        <title>Large-scale genome sequencing of mycorrhizal fungi provides insights into the early evolution of symbiotic traits.</title>
        <authorList>
            <person name="Miyauchi S."/>
            <person name="Kiss E."/>
            <person name="Kuo A."/>
            <person name="Drula E."/>
            <person name="Kohler A."/>
            <person name="Sanchez-Garcia M."/>
            <person name="Morin E."/>
            <person name="Andreopoulos B."/>
            <person name="Barry K.W."/>
            <person name="Bonito G."/>
            <person name="Buee M."/>
            <person name="Carver A."/>
            <person name="Chen C."/>
            <person name="Cichocki N."/>
            <person name="Clum A."/>
            <person name="Culley D."/>
            <person name="Crous P.W."/>
            <person name="Fauchery L."/>
            <person name="Girlanda M."/>
            <person name="Hayes R.D."/>
            <person name="Keri Z."/>
            <person name="LaButti K."/>
            <person name="Lipzen A."/>
            <person name="Lombard V."/>
            <person name="Magnuson J."/>
            <person name="Maillard F."/>
            <person name="Murat C."/>
            <person name="Nolan M."/>
            <person name="Ohm R.A."/>
            <person name="Pangilinan J."/>
            <person name="Pereira M.F."/>
            <person name="Perotto S."/>
            <person name="Peter M."/>
            <person name="Pfister S."/>
            <person name="Riley R."/>
            <person name="Sitrit Y."/>
            <person name="Stielow J.B."/>
            <person name="Szollosi G."/>
            <person name="Zifcakova L."/>
            <person name="Stursova M."/>
            <person name="Spatafora J.W."/>
            <person name="Tedersoo L."/>
            <person name="Vaario L.M."/>
            <person name="Yamada A."/>
            <person name="Yan M."/>
            <person name="Wang P."/>
            <person name="Xu J."/>
            <person name="Bruns T."/>
            <person name="Baldrian P."/>
            <person name="Vilgalys R."/>
            <person name="Dunand C."/>
            <person name="Henrissat B."/>
            <person name="Grigoriev I.V."/>
            <person name="Hibbett D."/>
            <person name="Nagy L.G."/>
            <person name="Martin F.M."/>
        </authorList>
    </citation>
    <scope>NUCLEOTIDE SEQUENCE</scope>
    <source>
        <strain evidence="1">Prilba</strain>
    </source>
</reference>
<evidence type="ECO:0000313" key="1">
    <source>
        <dbReference type="EMBL" id="KAF8470937.1"/>
    </source>
</evidence>
<dbReference type="EMBL" id="WHVB01000024">
    <property type="protein sequence ID" value="KAF8470937.1"/>
    <property type="molecule type" value="Genomic_DNA"/>
</dbReference>
<gene>
    <name evidence="1" type="ORF">DFH94DRAFT_684957</name>
</gene>